<dbReference type="AlphaFoldDB" id="A0A4Y2C4G4"/>
<dbReference type="Gene3D" id="3.30.420.10">
    <property type="entry name" value="Ribonuclease H-like superfamily/Ribonuclease H"/>
    <property type="match status" value="1"/>
</dbReference>
<gene>
    <name evidence="2" type="ORF">AVEN_268297_1</name>
</gene>
<feature type="compositionally biased region" description="Polar residues" evidence="1">
    <location>
        <begin position="69"/>
        <end position="80"/>
    </location>
</feature>
<organism evidence="2 3">
    <name type="scientific">Araneus ventricosus</name>
    <name type="common">Orbweaver spider</name>
    <name type="synonym">Epeira ventricosa</name>
    <dbReference type="NCBI Taxonomy" id="182803"/>
    <lineage>
        <taxon>Eukaryota</taxon>
        <taxon>Metazoa</taxon>
        <taxon>Ecdysozoa</taxon>
        <taxon>Arthropoda</taxon>
        <taxon>Chelicerata</taxon>
        <taxon>Arachnida</taxon>
        <taxon>Araneae</taxon>
        <taxon>Araneomorphae</taxon>
        <taxon>Entelegynae</taxon>
        <taxon>Araneoidea</taxon>
        <taxon>Araneidae</taxon>
        <taxon>Araneus</taxon>
    </lineage>
</organism>
<reference evidence="2 3" key="1">
    <citation type="journal article" date="2019" name="Sci. Rep.">
        <title>Orb-weaving spider Araneus ventricosus genome elucidates the spidroin gene catalogue.</title>
        <authorList>
            <person name="Kono N."/>
            <person name="Nakamura H."/>
            <person name="Ohtoshi R."/>
            <person name="Moran D.A.P."/>
            <person name="Shinohara A."/>
            <person name="Yoshida Y."/>
            <person name="Fujiwara M."/>
            <person name="Mori M."/>
            <person name="Tomita M."/>
            <person name="Arakawa K."/>
        </authorList>
    </citation>
    <scope>NUCLEOTIDE SEQUENCE [LARGE SCALE GENOMIC DNA]</scope>
</reference>
<name>A0A4Y2C4G4_ARAVE</name>
<feature type="region of interest" description="Disordered" evidence="1">
    <location>
        <begin position="69"/>
        <end position="95"/>
    </location>
</feature>
<evidence type="ECO:0000313" key="2">
    <source>
        <dbReference type="EMBL" id="GBL98214.1"/>
    </source>
</evidence>
<evidence type="ECO:0000313" key="3">
    <source>
        <dbReference type="Proteomes" id="UP000499080"/>
    </source>
</evidence>
<comment type="caution">
    <text evidence="2">The sequence shown here is derived from an EMBL/GenBank/DDBJ whole genome shotgun (WGS) entry which is preliminary data.</text>
</comment>
<keyword evidence="3" id="KW-1185">Reference proteome</keyword>
<evidence type="ECO:0000256" key="1">
    <source>
        <dbReference type="SAM" id="MobiDB-lite"/>
    </source>
</evidence>
<dbReference type="InterPro" id="IPR036397">
    <property type="entry name" value="RNaseH_sf"/>
</dbReference>
<dbReference type="EMBL" id="BGPR01000137">
    <property type="protein sequence ID" value="GBL98214.1"/>
    <property type="molecule type" value="Genomic_DNA"/>
</dbReference>
<protein>
    <submittedName>
        <fullName evidence="2">Uncharacterized protein</fullName>
    </submittedName>
</protein>
<proteinExistence type="predicted"/>
<dbReference type="Proteomes" id="UP000499080">
    <property type="component" value="Unassembled WGS sequence"/>
</dbReference>
<accession>A0A4Y2C4G4</accession>
<sequence length="95" mass="10721">MIPNTPPRFVNNGASIILNCSFIAYPSLPIIPIEHLCKEIGRELKKCDITNQDWLNSAIQDIWNNISPETTKNTHGSHATTFERGNKGQRMASYH</sequence>
<dbReference type="GO" id="GO:0003676">
    <property type="term" value="F:nucleic acid binding"/>
    <property type="evidence" value="ECO:0007669"/>
    <property type="project" value="InterPro"/>
</dbReference>